<gene>
    <name evidence="1" type="ordered locus">BP1026B_II1841</name>
</gene>
<dbReference type="AlphaFoldDB" id="A0A0H3HW86"/>
<evidence type="ECO:0000313" key="2">
    <source>
        <dbReference type="Proteomes" id="UP000010087"/>
    </source>
</evidence>
<dbReference type="Proteomes" id="UP000010087">
    <property type="component" value="Chromosome 2"/>
</dbReference>
<protein>
    <submittedName>
        <fullName evidence="1">Uncharacterized protein</fullName>
    </submittedName>
</protein>
<reference evidence="1 2" key="1">
    <citation type="journal article" date="2012" name="PLoS ONE">
        <title>Evolution of Burkholderia pseudomallei in recurrent melioidosis.</title>
        <authorList>
            <person name="Hayden H.S."/>
            <person name="Lim R."/>
            <person name="Brittnacher M.J."/>
            <person name="Sims E.H."/>
            <person name="Ramage E.R."/>
            <person name="Fong C."/>
            <person name="Wu Z."/>
            <person name="Crist E."/>
            <person name="Chang J."/>
            <person name="Zhou Y."/>
            <person name="Radey M."/>
            <person name="Rohmer L."/>
            <person name="Haugen E."/>
            <person name="Gillett W."/>
            <person name="Wuthiekanun V."/>
            <person name="Peacock S.J."/>
            <person name="Kaul R."/>
            <person name="Miller S.I."/>
            <person name="Manoil C."/>
            <person name="Jacobs M.A."/>
        </authorList>
    </citation>
    <scope>NUCLEOTIDE SEQUENCE [LARGE SCALE GENOMIC DNA]</scope>
    <source>
        <strain evidence="1 2">1026b</strain>
    </source>
</reference>
<accession>A0A0H3HW86</accession>
<dbReference type="KEGG" id="bpz:BP1026B_II1841"/>
<evidence type="ECO:0000313" key="1">
    <source>
        <dbReference type="EMBL" id="AFI70074.1"/>
    </source>
</evidence>
<organism evidence="1 2">
    <name type="scientific">Burkholderia pseudomallei (strain 1026b)</name>
    <dbReference type="NCBI Taxonomy" id="884204"/>
    <lineage>
        <taxon>Bacteria</taxon>
        <taxon>Pseudomonadati</taxon>
        <taxon>Pseudomonadota</taxon>
        <taxon>Betaproteobacteria</taxon>
        <taxon>Burkholderiales</taxon>
        <taxon>Burkholderiaceae</taxon>
        <taxon>Burkholderia</taxon>
        <taxon>pseudomallei group</taxon>
    </lineage>
</organism>
<dbReference type="EMBL" id="CP002834">
    <property type="protein sequence ID" value="AFI70074.1"/>
    <property type="molecule type" value="Genomic_DNA"/>
</dbReference>
<name>A0A0H3HW86_BURP2</name>
<proteinExistence type="predicted"/>
<sequence length="68" mass="8227">MVCHNRVLLSERFELKFGFKVRRSLNQGQAKRQVIALPTRIARFATRLYRELQRSRAELSLQREIKRR</sequence>